<feature type="region of interest" description="Disordered" evidence="6">
    <location>
        <begin position="1"/>
        <end position="30"/>
    </location>
</feature>
<dbReference type="AlphaFoldDB" id="A0A939C1A2"/>
<protein>
    <submittedName>
        <fullName evidence="8">C40 family peptidase</fullName>
    </submittedName>
</protein>
<name>A0A939C1A2_9ACTN</name>
<dbReference type="InterPro" id="IPR051202">
    <property type="entry name" value="Peptidase_C40"/>
</dbReference>
<organism evidence="8 9">
    <name type="scientific">Nakamurella leprariae</name>
    <dbReference type="NCBI Taxonomy" id="2803911"/>
    <lineage>
        <taxon>Bacteria</taxon>
        <taxon>Bacillati</taxon>
        <taxon>Actinomycetota</taxon>
        <taxon>Actinomycetes</taxon>
        <taxon>Nakamurellales</taxon>
        <taxon>Nakamurellaceae</taxon>
        <taxon>Nakamurella</taxon>
    </lineage>
</organism>
<evidence type="ECO:0000313" key="9">
    <source>
        <dbReference type="Proteomes" id="UP000663792"/>
    </source>
</evidence>
<evidence type="ECO:0000313" key="8">
    <source>
        <dbReference type="EMBL" id="MBM9466929.1"/>
    </source>
</evidence>
<evidence type="ECO:0000256" key="3">
    <source>
        <dbReference type="ARBA" id="ARBA00022801"/>
    </source>
</evidence>
<keyword evidence="9" id="KW-1185">Reference proteome</keyword>
<dbReference type="EMBL" id="JAERWK010000008">
    <property type="protein sequence ID" value="MBM9466929.1"/>
    <property type="molecule type" value="Genomic_DNA"/>
</dbReference>
<comment type="similarity">
    <text evidence="1">Belongs to the peptidase C40 family.</text>
</comment>
<evidence type="ECO:0000256" key="4">
    <source>
        <dbReference type="ARBA" id="ARBA00022807"/>
    </source>
</evidence>
<dbReference type="RefSeq" id="WP_205259867.1">
    <property type="nucleotide sequence ID" value="NZ_JAERWK010000008.1"/>
</dbReference>
<evidence type="ECO:0000256" key="1">
    <source>
        <dbReference type="ARBA" id="ARBA00007074"/>
    </source>
</evidence>
<evidence type="ECO:0000256" key="6">
    <source>
        <dbReference type="SAM" id="MobiDB-lite"/>
    </source>
</evidence>
<evidence type="ECO:0000259" key="7">
    <source>
        <dbReference type="PROSITE" id="PS51935"/>
    </source>
</evidence>
<dbReference type="GO" id="GO:0008234">
    <property type="term" value="F:cysteine-type peptidase activity"/>
    <property type="evidence" value="ECO:0007669"/>
    <property type="project" value="UniProtKB-KW"/>
</dbReference>
<dbReference type="InterPro" id="IPR000064">
    <property type="entry name" value="NLP_P60_dom"/>
</dbReference>
<gene>
    <name evidence="8" type="ORF">JL106_06485</name>
</gene>
<feature type="domain" description="NlpC/P60" evidence="7">
    <location>
        <begin position="292"/>
        <end position="408"/>
    </location>
</feature>
<sequence>MLATALLPMTASADPVDGPTPSTSEQAKQAWLDAERQAEILNEDVLEAQQAAADAATAAADAAAAAEQASSEATVAGEQVTVADAAAAEFQGKVDKFANASFRGARLNEVSALLTAESADDFLDQATSLDRVAKDSQATLTEAFAAKEAAAQAKAEADAAATTAAAAKSEAEASKVAADDAVADASARKVQLDAQVAEYERLYEQLSEQEREAALAAEEARVAAENEAAAAQVAQATATEAAAAAPARADRSTRTEPLAAAAPVPAAAPAAAPSSAAPAPAAAAPAAAPAGSSKAQAAVAAALSKVGSRYVYGAAGPNSFDCSGLTSWAWAQAGVTIPRTSRAQAGLPSVPLSQLQPGDLVTYYSPVSHVGMYIGNGQIVHASTSSKPVYVTTVAGGGPNPTGHRVTG</sequence>
<dbReference type="InterPro" id="IPR038765">
    <property type="entry name" value="Papain-like_cys_pep_sf"/>
</dbReference>
<dbReference type="Gene3D" id="3.90.1720.10">
    <property type="entry name" value="endopeptidase domain like (from Nostoc punctiforme)"/>
    <property type="match status" value="1"/>
</dbReference>
<proteinExistence type="inferred from homology"/>
<dbReference type="PANTHER" id="PTHR47053">
    <property type="entry name" value="MUREIN DD-ENDOPEPTIDASE MEPH-RELATED"/>
    <property type="match status" value="1"/>
</dbReference>
<evidence type="ECO:0000256" key="2">
    <source>
        <dbReference type="ARBA" id="ARBA00022670"/>
    </source>
</evidence>
<dbReference type="Pfam" id="PF00877">
    <property type="entry name" value="NLPC_P60"/>
    <property type="match status" value="1"/>
</dbReference>
<dbReference type="SUPFAM" id="SSF54001">
    <property type="entry name" value="Cysteine proteinases"/>
    <property type="match status" value="1"/>
</dbReference>
<keyword evidence="3" id="KW-0378">Hydrolase</keyword>
<keyword evidence="2" id="KW-0645">Protease</keyword>
<dbReference type="PANTHER" id="PTHR47053:SF1">
    <property type="entry name" value="MUREIN DD-ENDOPEPTIDASE MEPH-RELATED"/>
    <property type="match status" value="1"/>
</dbReference>
<feature type="region of interest" description="Disordered" evidence="6">
    <location>
        <begin position="242"/>
        <end position="261"/>
    </location>
</feature>
<dbReference type="GO" id="GO:0006508">
    <property type="term" value="P:proteolysis"/>
    <property type="evidence" value="ECO:0007669"/>
    <property type="project" value="UniProtKB-KW"/>
</dbReference>
<dbReference type="Proteomes" id="UP000663792">
    <property type="component" value="Unassembled WGS sequence"/>
</dbReference>
<accession>A0A939C1A2</accession>
<reference evidence="8" key="1">
    <citation type="submission" date="2021-01" db="EMBL/GenBank/DDBJ databases">
        <title>YIM 132084 draft genome.</title>
        <authorList>
            <person name="An D."/>
        </authorList>
    </citation>
    <scope>NUCLEOTIDE SEQUENCE</scope>
    <source>
        <strain evidence="8">YIM 132084</strain>
    </source>
</reference>
<keyword evidence="4" id="KW-0788">Thiol protease</keyword>
<dbReference type="PROSITE" id="PS51935">
    <property type="entry name" value="NLPC_P60"/>
    <property type="match status" value="1"/>
</dbReference>
<keyword evidence="5" id="KW-0175">Coiled coil</keyword>
<evidence type="ECO:0000256" key="5">
    <source>
        <dbReference type="SAM" id="Coils"/>
    </source>
</evidence>
<feature type="coiled-coil region" evidence="5">
    <location>
        <begin position="150"/>
        <end position="227"/>
    </location>
</feature>
<comment type="caution">
    <text evidence="8">The sequence shown here is derived from an EMBL/GenBank/DDBJ whole genome shotgun (WGS) entry which is preliminary data.</text>
</comment>